<evidence type="ECO:0000313" key="3">
    <source>
        <dbReference type="Proteomes" id="UP000528964"/>
    </source>
</evidence>
<dbReference type="AlphaFoldDB" id="A0A7W6CUR7"/>
<dbReference type="CDD" id="cd04301">
    <property type="entry name" value="NAT_SF"/>
    <property type="match status" value="1"/>
</dbReference>
<dbReference type="InterPro" id="IPR000182">
    <property type="entry name" value="GNAT_dom"/>
</dbReference>
<sequence>MALEIVLSDPPSAHDHAAIVRPLVAFNTAAFGPSGHRTLALLLRDESGATAGGLWARANFGWLYVEMLVVPEAQRGRGLGARLMRRAETEARRLGCRGVWVDCFAPMRGFYETLGYVAFGTIPDHPEGVERVFLRKPL</sequence>
<feature type="domain" description="N-acetyltransferase" evidence="1">
    <location>
        <begin position="3"/>
        <end position="138"/>
    </location>
</feature>
<evidence type="ECO:0000313" key="2">
    <source>
        <dbReference type="EMBL" id="MBB3971470.1"/>
    </source>
</evidence>
<evidence type="ECO:0000259" key="1">
    <source>
        <dbReference type="PROSITE" id="PS51186"/>
    </source>
</evidence>
<dbReference type="SUPFAM" id="SSF55729">
    <property type="entry name" value="Acyl-CoA N-acyltransferases (Nat)"/>
    <property type="match status" value="1"/>
</dbReference>
<keyword evidence="3" id="KW-1185">Reference proteome</keyword>
<dbReference type="InterPro" id="IPR016181">
    <property type="entry name" value="Acyl_CoA_acyltransferase"/>
</dbReference>
<reference evidence="2 3" key="1">
    <citation type="submission" date="2020-08" db="EMBL/GenBank/DDBJ databases">
        <title>Genomic Encyclopedia of Type Strains, Phase IV (KMG-IV): sequencing the most valuable type-strain genomes for metagenomic binning, comparative biology and taxonomic classification.</title>
        <authorList>
            <person name="Goeker M."/>
        </authorList>
    </citation>
    <scope>NUCLEOTIDE SEQUENCE [LARGE SCALE GENOMIC DNA]</scope>
    <source>
        <strain evidence="2 3">DSM 25481</strain>
    </source>
</reference>
<proteinExistence type="predicted"/>
<name>A0A7W6CUR7_9HYPH</name>
<comment type="caution">
    <text evidence="2">The sequence shown here is derived from an EMBL/GenBank/DDBJ whole genome shotgun (WGS) entry which is preliminary data.</text>
</comment>
<keyword evidence="2" id="KW-0808">Transferase</keyword>
<gene>
    <name evidence="2" type="ORF">GGR24_000103</name>
</gene>
<organism evidence="2 3">
    <name type="scientific">Hansschlegelia beijingensis</name>
    <dbReference type="NCBI Taxonomy" id="1133344"/>
    <lineage>
        <taxon>Bacteria</taxon>
        <taxon>Pseudomonadati</taxon>
        <taxon>Pseudomonadota</taxon>
        <taxon>Alphaproteobacteria</taxon>
        <taxon>Hyphomicrobiales</taxon>
        <taxon>Methylopilaceae</taxon>
        <taxon>Hansschlegelia</taxon>
    </lineage>
</organism>
<dbReference type="EMBL" id="JACIDR010000001">
    <property type="protein sequence ID" value="MBB3971470.1"/>
    <property type="molecule type" value="Genomic_DNA"/>
</dbReference>
<accession>A0A7W6CUR7</accession>
<protein>
    <submittedName>
        <fullName evidence="2">GNAT superfamily N-acetyltransferase</fullName>
    </submittedName>
</protein>
<dbReference type="RefSeq" id="WP_343066156.1">
    <property type="nucleotide sequence ID" value="NZ_JACIDR010000001.1"/>
</dbReference>
<dbReference type="Proteomes" id="UP000528964">
    <property type="component" value="Unassembled WGS sequence"/>
</dbReference>
<dbReference type="GO" id="GO:0016747">
    <property type="term" value="F:acyltransferase activity, transferring groups other than amino-acyl groups"/>
    <property type="evidence" value="ECO:0007669"/>
    <property type="project" value="InterPro"/>
</dbReference>
<dbReference type="Pfam" id="PF00583">
    <property type="entry name" value="Acetyltransf_1"/>
    <property type="match status" value="1"/>
</dbReference>
<dbReference type="Gene3D" id="3.40.630.30">
    <property type="match status" value="1"/>
</dbReference>
<dbReference type="PROSITE" id="PS51186">
    <property type="entry name" value="GNAT"/>
    <property type="match status" value="1"/>
</dbReference>